<accession>A0A2X0LXV2</accession>
<dbReference type="AlphaFoldDB" id="A0A2X0LXV2"/>
<organism evidence="2 3">
    <name type="scientific">Microbotryum saponariae</name>
    <dbReference type="NCBI Taxonomy" id="289078"/>
    <lineage>
        <taxon>Eukaryota</taxon>
        <taxon>Fungi</taxon>
        <taxon>Dikarya</taxon>
        <taxon>Basidiomycota</taxon>
        <taxon>Pucciniomycotina</taxon>
        <taxon>Microbotryomycetes</taxon>
        <taxon>Microbotryales</taxon>
        <taxon>Microbotryaceae</taxon>
        <taxon>Microbotryum</taxon>
    </lineage>
</organism>
<evidence type="ECO:0000313" key="3">
    <source>
        <dbReference type="Proteomes" id="UP000249723"/>
    </source>
</evidence>
<sequence length="213" mass="22674">MAPSKETIEPADFVKLGEVAKSSLRKVAIGCHGIAVGDVPAASPSTLPSSPYRMVTPVSSRGSVGPALPPSVRTSPTRSDLRSPVRVADATEDVRADLALRGLPTTDEFVSISTNLRLSAMVDDPFRMALEVFMARVVRSAGKDANTTSGTMSSGGEKAKLRVRRSQADRSGLAPVRSEMSRCDARWPTRTPGSQSVEARRRPILDASPCSIR</sequence>
<feature type="region of interest" description="Disordered" evidence="1">
    <location>
        <begin position="143"/>
        <end position="213"/>
    </location>
</feature>
<dbReference type="OrthoDB" id="10478197at2759"/>
<feature type="compositionally biased region" description="Polar residues" evidence="1">
    <location>
        <begin position="145"/>
        <end position="154"/>
    </location>
</feature>
<dbReference type="EMBL" id="FMWP01000116">
    <property type="protein sequence ID" value="SDA01385.1"/>
    <property type="molecule type" value="Genomic_DNA"/>
</dbReference>
<gene>
    <name evidence="2" type="ORF">BZ3500_MVSOF-1268-A1-R1_CHR10-1G02617</name>
</gene>
<dbReference type="Proteomes" id="UP000249723">
    <property type="component" value="Unassembled WGS sequence"/>
</dbReference>
<reference evidence="3" key="1">
    <citation type="submission" date="2016-10" db="EMBL/GenBank/DDBJ databases">
        <authorList>
            <person name="Jeantristanb JTB J.-T."/>
            <person name="Ricardo R."/>
        </authorList>
    </citation>
    <scope>NUCLEOTIDE SEQUENCE [LARGE SCALE GENOMIC DNA]</scope>
</reference>
<feature type="region of interest" description="Disordered" evidence="1">
    <location>
        <begin position="57"/>
        <end position="83"/>
    </location>
</feature>
<evidence type="ECO:0000256" key="1">
    <source>
        <dbReference type="SAM" id="MobiDB-lite"/>
    </source>
</evidence>
<evidence type="ECO:0000313" key="2">
    <source>
        <dbReference type="EMBL" id="SDA01385.1"/>
    </source>
</evidence>
<proteinExistence type="predicted"/>
<protein>
    <submittedName>
        <fullName evidence="2">BZ3500_MvSof-1268-A1-R1_Chr10-1g02617 protein</fullName>
    </submittedName>
</protein>
<name>A0A2X0LXV2_9BASI</name>
<keyword evidence="3" id="KW-1185">Reference proteome</keyword>